<feature type="domain" description="HAM1-like N-terminal" evidence="3">
    <location>
        <begin position="444"/>
        <end position="527"/>
    </location>
</feature>
<evidence type="ECO:0000259" key="3">
    <source>
        <dbReference type="Pfam" id="PF19343"/>
    </source>
</evidence>
<evidence type="ECO:0000313" key="5">
    <source>
        <dbReference type="EMBL" id="EIE83570.1"/>
    </source>
</evidence>
<organism evidence="5 6">
    <name type="scientific">Rhizopus delemar (strain RA 99-880 / ATCC MYA-4621 / FGSC 9543 / NRRL 43880)</name>
    <name type="common">Mucormycosis agent</name>
    <name type="synonym">Rhizopus arrhizus var. delemar</name>
    <dbReference type="NCBI Taxonomy" id="246409"/>
    <lineage>
        <taxon>Eukaryota</taxon>
        <taxon>Fungi</taxon>
        <taxon>Fungi incertae sedis</taxon>
        <taxon>Mucoromycota</taxon>
        <taxon>Mucoromycotina</taxon>
        <taxon>Mucoromycetes</taxon>
        <taxon>Mucorales</taxon>
        <taxon>Mucorineae</taxon>
        <taxon>Rhizopodaceae</taxon>
        <taxon>Rhizopus</taxon>
    </lineage>
</organism>
<accession>I1C540</accession>
<reference evidence="5 6" key="1">
    <citation type="journal article" date="2009" name="PLoS Genet.">
        <title>Genomic analysis of the basal lineage fungus Rhizopus oryzae reveals a whole-genome duplication.</title>
        <authorList>
            <person name="Ma L.-J."/>
            <person name="Ibrahim A.S."/>
            <person name="Skory C."/>
            <person name="Grabherr M.G."/>
            <person name="Burger G."/>
            <person name="Butler M."/>
            <person name="Elias M."/>
            <person name="Idnurm A."/>
            <person name="Lang B.F."/>
            <person name="Sone T."/>
            <person name="Abe A."/>
            <person name="Calvo S.E."/>
            <person name="Corrochano L.M."/>
            <person name="Engels R."/>
            <person name="Fu J."/>
            <person name="Hansberg W."/>
            <person name="Kim J.-M."/>
            <person name="Kodira C.D."/>
            <person name="Koehrsen M.J."/>
            <person name="Liu B."/>
            <person name="Miranda-Saavedra D."/>
            <person name="O'Leary S."/>
            <person name="Ortiz-Castellanos L."/>
            <person name="Poulter R."/>
            <person name="Rodriguez-Romero J."/>
            <person name="Ruiz-Herrera J."/>
            <person name="Shen Y.-Q."/>
            <person name="Zeng Q."/>
            <person name="Galagan J."/>
            <person name="Birren B.W."/>
            <person name="Cuomo C.A."/>
            <person name="Wickes B.L."/>
        </authorList>
    </citation>
    <scope>NUCLEOTIDE SEQUENCE [LARGE SCALE GENOMIC DNA]</scope>
    <source>
        <strain evidence="6">RA 99-880 / ATCC MYA-4621 / FGSC 9543 / NRRL 43880</strain>
    </source>
</reference>
<dbReference type="GO" id="GO:1990072">
    <property type="term" value="C:TRAPPIII protein complex"/>
    <property type="evidence" value="ECO:0007669"/>
    <property type="project" value="TreeGrafter"/>
</dbReference>
<proteinExistence type="inferred from homology"/>
<feature type="domain" description="Trafficking protein particle complex subunit 13 N-terminal" evidence="2">
    <location>
        <begin position="24"/>
        <end position="178"/>
    </location>
</feature>
<dbReference type="InterPro" id="IPR055428">
    <property type="entry name" value="TRAPPC13_C"/>
</dbReference>
<gene>
    <name evidence="5" type="ORF">RO3G_08275</name>
</gene>
<dbReference type="OMA" id="HEAQSNI"/>
<name>I1C540_RHIO9</name>
<dbReference type="STRING" id="246409.I1C540"/>
<dbReference type="OrthoDB" id="19394at2759"/>
<dbReference type="InterPro" id="IPR055427">
    <property type="entry name" value="TRAPPC13_N"/>
</dbReference>
<keyword evidence="6" id="KW-1185">Reference proteome</keyword>
<evidence type="ECO:0000259" key="4">
    <source>
        <dbReference type="Pfam" id="PF23643"/>
    </source>
</evidence>
<evidence type="ECO:0000256" key="1">
    <source>
        <dbReference type="ARBA" id="ARBA00010785"/>
    </source>
</evidence>
<dbReference type="VEuPathDB" id="FungiDB:RO3G_08275"/>
<dbReference type="InterPro" id="IPR045967">
    <property type="entry name" value="HAM1-like_N"/>
</dbReference>
<dbReference type="Pfam" id="PF06159">
    <property type="entry name" value="TRAPPC13_N"/>
    <property type="match status" value="1"/>
</dbReference>
<evidence type="ECO:0000313" key="6">
    <source>
        <dbReference type="Proteomes" id="UP000009138"/>
    </source>
</evidence>
<comment type="similarity">
    <text evidence="1">Belongs to the TRAPPC13 family.</text>
</comment>
<dbReference type="Pfam" id="PF19343">
    <property type="entry name" value="HAM1_N"/>
    <property type="match status" value="2"/>
</dbReference>
<evidence type="ECO:0000259" key="2">
    <source>
        <dbReference type="Pfam" id="PF06159"/>
    </source>
</evidence>
<feature type="domain" description="Trafficking protein particle complex subunit 13 C-terminal" evidence="4">
    <location>
        <begin position="300"/>
        <end position="370"/>
    </location>
</feature>
<sequence>MSTQTSTPRSGTTAAIPQDDHLPHLLSLKVMRLSRPQFATTLPVFYESTEASPLVDGLDSLNISDLTACHPIQPSDIQIRDFGLSQMLKLPSAFGNIYLGETFSTLVSINNESPIPVHQVTTKIELQTSSQRFLLADQPPLNDLSPGANSDITVSHEIKELGVHILVCSVQYIGDDGRVFLEAQLQNVSAGPMFLERMKFEPSEHFGFESLNGRMDSEKTVFEDQFIHPQDVRQYLYMLSPHHADRISRTTNALGKLDIVWRSAMGDMGRLQTSQLTRKAPLLEDIEIQPFWVQQDAEVKVVLETPFRLGIRVTNHSNENMKLVLSAIKTKMGSVLLSGLGSRQLGELGPGQSTETELEFFPLTPGLQRVFSPSPQSFLSFSSFCFGKQMAAIFLTTNSNYYYDCPQRVPLTEDHIQPTVRRLSEQYERRRSEEHLKSLACEEKAAMTEMLSLLRQGMLPNNQQISTIISNILSSRVIESQPVSKDGQLILKEIQDLLIIIQKALILKNSDELLQSMMYHIKRVTDLQKNAEFTLGTLGLLKVISFCLFDYRFINLLNQILLTVQTIFTKDKPNSNRESIVLAPQIRLSNYKCQKTKMHDVTPSAPYSDTNVDIMACLENIFTTVKEHPQYHSSLNSLFQILIIWTHSVSREVSFPDNLNEHLELVVQETKEVFERWTGGLLLDPLLNESSTLAHLIREDSQLIDLYVKTRGLVIQSFQDFDLSSWSQLVMELKEPKADPCRQTITRFVERAQGLLEAFKNDEIFKEISEKVYSIHQHLWNDKTILKPHLLDDFKMTLLPALIEQIKYVPLPRLVIQENEQYEMVIDNMIIPGDTLMPEAIELKVDDYLRFYPKSDSGSTSVQGLFLHLHGIQTWIEDANFWYKRKTGLLDITDSGIASVHMDGLSLSIRLSGIDQYGKTSSGKRNRKQRDSIV</sequence>
<feature type="domain" description="HAM1-like N-terminal" evidence="3">
    <location>
        <begin position="625"/>
        <end position="911"/>
    </location>
</feature>
<dbReference type="GeneID" id="93615246"/>
<dbReference type="RefSeq" id="XP_067518966.1">
    <property type="nucleotide sequence ID" value="XM_067662865.1"/>
</dbReference>
<dbReference type="InterPro" id="IPR010378">
    <property type="entry name" value="TRAPPC13"/>
</dbReference>
<dbReference type="InParanoid" id="I1C540"/>
<dbReference type="EMBL" id="CH476737">
    <property type="protein sequence ID" value="EIE83570.1"/>
    <property type="molecule type" value="Genomic_DNA"/>
</dbReference>
<dbReference type="PANTHER" id="PTHR13134">
    <property type="entry name" value="TRAFFICKING PROTEIN PARTICLE COMPLEX SUBUNIT 13"/>
    <property type="match status" value="1"/>
</dbReference>
<dbReference type="eggNOG" id="KOG2625">
    <property type="taxonomic scope" value="Eukaryota"/>
</dbReference>
<dbReference type="Pfam" id="PF23643">
    <property type="entry name" value="TRAPPC13_C"/>
    <property type="match status" value="1"/>
</dbReference>
<protein>
    <recommendedName>
        <fullName evidence="7">Trafficking protein particle complex subunit 11 domain-containing protein</fullName>
    </recommendedName>
</protein>
<dbReference type="AlphaFoldDB" id="I1C540"/>
<dbReference type="PANTHER" id="PTHR13134:SF3">
    <property type="entry name" value="TRAFFICKING PROTEIN PARTICLE COMPLEX SUBUNIT 13"/>
    <property type="match status" value="1"/>
</dbReference>
<dbReference type="Proteomes" id="UP000009138">
    <property type="component" value="Unassembled WGS sequence"/>
</dbReference>
<evidence type="ECO:0008006" key="7">
    <source>
        <dbReference type="Google" id="ProtNLM"/>
    </source>
</evidence>